<dbReference type="EMBL" id="JBGJLR010000010">
    <property type="protein sequence ID" value="MEZ2739860.1"/>
    <property type="molecule type" value="Genomic_DNA"/>
</dbReference>
<dbReference type="RefSeq" id="WP_370892407.1">
    <property type="nucleotide sequence ID" value="NZ_JBGJLR010000010.1"/>
</dbReference>
<evidence type="ECO:0000256" key="3">
    <source>
        <dbReference type="ARBA" id="ARBA00022692"/>
    </source>
</evidence>
<evidence type="ECO:0000313" key="7">
    <source>
        <dbReference type="Proteomes" id="UP001567350"/>
    </source>
</evidence>
<keyword evidence="2" id="KW-1003">Cell membrane</keyword>
<comment type="subcellular location">
    <subcellularLocation>
        <location evidence="1">Cell membrane</location>
    </subcellularLocation>
</comment>
<accession>A0ABV4IDD7</accession>
<keyword evidence="3" id="KW-0812">Transmembrane</keyword>
<evidence type="ECO:0000256" key="5">
    <source>
        <dbReference type="ARBA" id="ARBA00023136"/>
    </source>
</evidence>
<evidence type="ECO:0000256" key="1">
    <source>
        <dbReference type="ARBA" id="ARBA00004236"/>
    </source>
</evidence>
<keyword evidence="5" id="KW-0472">Membrane</keyword>
<keyword evidence="7" id="KW-1185">Reference proteome</keyword>
<reference evidence="6 7" key="1">
    <citation type="submission" date="2024-08" db="EMBL/GenBank/DDBJ databases">
        <authorList>
            <person name="Feng Z."/>
            <person name="Ronholm J."/>
        </authorList>
    </citation>
    <scope>NUCLEOTIDE SEQUENCE [LARGE SCALE GENOMIC DNA]</scope>
    <source>
        <strain evidence="6 7">4-AB0-8</strain>
    </source>
</reference>
<evidence type="ECO:0000256" key="4">
    <source>
        <dbReference type="ARBA" id="ARBA00022989"/>
    </source>
</evidence>
<gene>
    <name evidence="6" type="ORF">ACBP88_10445</name>
</gene>
<keyword evidence="4" id="KW-1133">Transmembrane helix</keyword>
<evidence type="ECO:0000313" key="6">
    <source>
        <dbReference type="EMBL" id="MEZ2739860.1"/>
    </source>
</evidence>
<organism evidence="6 7">
    <name type="scientific">Comamonas jiangduensis</name>
    <dbReference type="NCBI Taxonomy" id="1194168"/>
    <lineage>
        <taxon>Bacteria</taxon>
        <taxon>Pseudomonadati</taxon>
        <taxon>Pseudomonadota</taxon>
        <taxon>Betaproteobacteria</taxon>
        <taxon>Burkholderiales</taxon>
        <taxon>Comamonadaceae</taxon>
        <taxon>Comamonas</taxon>
    </lineage>
</organism>
<sequence length="102" mass="10550">MIGALACLPWLLKRWQQRQQAGRNVTGTSAQVLASVAVGPGQRVVTVEVGHDAQKTCLVLGVTAQSIHCLHVLGQAAAQQPAPVSFAGAMAQAQEGVQAPQS</sequence>
<proteinExistence type="predicted"/>
<evidence type="ECO:0000256" key="2">
    <source>
        <dbReference type="ARBA" id="ARBA00022475"/>
    </source>
</evidence>
<dbReference type="Proteomes" id="UP001567350">
    <property type="component" value="Unassembled WGS sequence"/>
</dbReference>
<protein>
    <submittedName>
        <fullName evidence="6">FliO/MopB family protein</fullName>
    </submittedName>
</protein>
<dbReference type="Pfam" id="PF04347">
    <property type="entry name" value="FliO"/>
    <property type="match status" value="1"/>
</dbReference>
<dbReference type="InterPro" id="IPR022781">
    <property type="entry name" value="Flagellar_biosynth_FliO"/>
</dbReference>
<name>A0ABV4IDD7_9BURK</name>
<comment type="caution">
    <text evidence="6">The sequence shown here is derived from an EMBL/GenBank/DDBJ whole genome shotgun (WGS) entry which is preliminary data.</text>
</comment>